<proteinExistence type="inferred from homology"/>
<dbReference type="PANTHER" id="PTHR12972">
    <property type="entry name" value="DOWNSTREAM NEIGHBOR OF SON"/>
    <property type="match status" value="1"/>
</dbReference>
<accession>A0AAV8Y412</accession>
<sequence length="484" mass="54246">MAENSQTAPKWHHPSEVMKLHKLKQKKKALQARINGSILHNTTNIANTSPFEDVLSAKKRKNPFVVKSEPKKIKTTLVATPNTYTSFNNILSKINEIENKDEQNVEIVKAQGESWLPIDWSLKRKVRLLSAKPFPWNQKLKISEEASGITAFTRCLDNNTDATLDTSPNAKFYQCCLFWQQPPLPWLSLHQQCHQGGSADHVVGQFTPLYQLIKTRQCPYFYACANSFTVLFRAAGICGFSNVHAMVTPTTRGFRHSLRQEEIEFTMPLKNKRTSDSGCDTLDSMVSDSTIEYEKEEEEAPDEQWLKSMGVNADDIKQISYNQERTKRKAECEVDNSDQSLVLIEGIEVHAFYNFLINCKSASSLTGPLAGVPPTLIAPVAFHGASLNSLKVRENKVHLDDANYYSLELSGPILPSMIHNLFAVNAPEHSTTVMFTGVPSTEPFSQVKSKKISEVDSKGSAIFGKENLSDCGLLPKVLKHFLRP</sequence>
<evidence type="ECO:0000256" key="1">
    <source>
        <dbReference type="ARBA" id="ARBA00004123"/>
    </source>
</evidence>
<dbReference type="PRINTS" id="PR02064">
    <property type="entry name" value="DONSON"/>
</dbReference>
<keyword evidence="6" id="KW-1185">Reference proteome</keyword>
<organism evidence="5 6">
    <name type="scientific">Aromia moschata</name>
    <dbReference type="NCBI Taxonomy" id="1265417"/>
    <lineage>
        <taxon>Eukaryota</taxon>
        <taxon>Metazoa</taxon>
        <taxon>Ecdysozoa</taxon>
        <taxon>Arthropoda</taxon>
        <taxon>Hexapoda</taxon>
        <taxon>Insecta</taxon>
        <taxon>Pterygota</taxon>
        <taxon>Neoptera</taxon>
        <taxon>Endopterygota</taxon>
        <taxon>Coleoptera</taxon>
        <taxon>Polyphaga</taxon>
        <taxon>Cucujiformia</taxon>
        <taxon>Chrysomeloidea</taxon>
        <taxon>Cerambycidae</taxon>
        <taxon>Cerambycinae</taxon>
        <taxon>Callichromatini</taxon>
        <taxon>Aromia</taxon>
    </lineage>
</organism>
<dbReference type="GO" id="GO:0033260">
    <property type="term" value="P:nuclear DNA replication"/>
    <property type="evidence" value="ECO:0007669"/>
    <property type="project" value="TreeGrafter"/>
</dbReference>
<evidence type="ECO:0000313" key="5">
    <source>
        <dbReference type="EMBL" id="KAJ8945867.1"/>
    </source>
</evidence>
<dbReference type="PANTHER" id="PTHR12972:SF0">
    <property type="entry name" value="PROTEIN DOWNSTREAM NEIGHBOR OF SON"/>
    <property type="match status" value="1"/>
</dbReference>
<dbReference type="GO" id="GO:0005634">
    <property type="term" value="C:nucleus"/>
    <property type="evidence" value="ECO:0007669"/>
    <property type="project" value="UniProtKB-SubCell"/>
</dbReference>
<name>A0AAV8Y412_9CUCU</name>
<dbReference type="EMBL" id="JAPWTK010000204">
    <property type="protein sequence ID" value="KAJ8945867.1"/>
    <property type="molecule type" value="Genomic_DNA"/>
</dbReference>
<keyword evidence="3" id="KW-0539">Nucleus</keyword>
<keyword evidence="2" id="KW-0217">Developmental protein</keyword>
<evidence type="ECO:0000256" key="2">
    <source>
        <dbReference type="ARBA" id="ARBA00022473"/>
    </source>
</evidence>
<dbReference type="Proteomes" id="UP001162162">
    <property type="component" value="Unassembled WGS sequence"/>
</dbReference>
<dbReference type="AlphaFoldDB" id="A0AAV8Y412"/>
<evidence type="ECO:0000256" key="3">
    <source>
        <dbReference type="ARBA" id="ARBA00023242"/>
    </source>
</evidence>
<evidence type="ECO:0000313" key="6">
    <source>
        <dbReference type="Proteomes" id="UP001162162"/>
    </source>
</evidence>
<comment type="subcellular location">
    <subcellularLocation>
        <location evidence="1">Nucleus</location>
    </subcellularLocation>
</comment>
<evidence type="ECO:0000256" key="4">
    <source>
        <dbReference type="ARBA" id="ARBA00025806"/>
    </source>
</evidence>
<protein>
    <submittedName>
        <fullName evidence="5">Uncharacterized protein</fullName>
    </submittedName>
</protein>
<reference evidence="5" key="1">
    <citation type="journal article" date="2023" name="Insect Mol. Biol.">
        <title>Genome sequencing provides insights into the evolution of gene families encoding plant cell wall-degrading enzymes in longhorned beetles.</title>
        <authorList>
            <person name="Shin N.R."/>
            <person name="Okamura Y."/>
            <person name="Kirsch R."/>
            <person name="Pauchet Y."/>
        </authorList>
    </citation>
    <scope>NUCLEOTIDE SEQUENCE</scope>
    <source>
        <strain evidence="5">AMC_N1</strain>
    </source>
</reference>
<dbReference type="InterPro" id="IPR024861">
    <property type="entry name" value="Donson"/>
</dbReference>
<gene>
    <name evidence="5" type="ORF">NQ318_002707</name>
</gene>
<comment type="similarity">
    <text evidence="4">Belongs to the DONSON family.</text>
</comment>
<comment type="caution">
    <text evidence="5">The sequence shown here is derived from an EMBL/GenBank/DDBJ whole genome shotgun (WGS) entry which is preliminary data.</text>
</comment>